<feature type="region of interest" description="Disordered" evidence="1">
    <location>
        <begin position="184"/>
        <end position="208"/>
    </location>
</feature>
<feature type="region of interest" description="Disordered" evidence="1">
    <location>
        <begin position="420"/>
        <end position="445"/>
    </location>
</feature>
<evidence type="ECO:0000313" key="2">
    <source>
        <dbReference type="Ensembl" id="ENSPMAP00000006971.1"/>
    </source>
</evidence>
<feature type="compositionally biased region" description="Polar residues" evidence="1">
    <location>
        <begin position="55"/>
        <end position="67"/>
    </location>
</feature>
<organism evidence="2">
    <name type="scientific">Petromyzon marinus</name>
    <name type="common">Sea lamprey</name>
    <dbReference type="NCBI Taxonomy" id="7757"/>
    <lineage>
        <taxon>Eukaryota</taxon>
        <taxon>Metazoa</taxon>
        <taxon>Chordata</taxon>
        <taxon>Craniata</taxon>
        <taxon>Vertebrata</taxon>
        <taxon>Cyclostomata</taxon>
        <taxon>Hyperoartia</taxon>
        <taxon>Petromyzontiformes</taxon>
        <taxon>Petromyzontidae</taxon>
        <taxon>Petromyzon</taxon>
    </lineage>
</organism>
<feature type="region of interest" description="Disordered" evidence="1">
    <location>
        <begin position="22"/>
        <end position="84"/>
    </location>
</feature>
<dbReference type="PANTHER" id="PTHR12436:SF4">
    <property type="entry name" value="LEUKOCYTE RECEPTOR CLUSTER MEMBER 8"/>
    <property type="match status" value="1"/>
</dbReference>
<feature type="compositionally biased region" description="Pro residues" evidence="1">
    <location>
        <begin position="266"/>
        <end position="277"/>
    </location>
</feature>
<evidence type="ECO:0000256" key="1">
    <source>
        <dbReference type="SAM" id="MobiDB-lite"/>
    </source>
</evidence>
<feature type="compositionally biased region" description="Basic and acidic residues" evidence="1">
    <location>
        <begin position="356"/>
        <end position="365"/>
    </location>
</feature>
<dbReference type="InterPro" id="IPR045107">
    <property type="entry name" value="SAC3/GANP/THP3"/>
</dbReference>
<dbReference type="GO" id="GO:0005634">
    <property type="term" value="C:nucleus"/>
    <property type="evidence" value="ECO:0007669"/>
    <property type="project" value="TreeGrafter"/>
</dbReference>
<dbReference type="GeneTree" id="ENSGT00940000175399"/>
<feature type="compositionally biased region" description="Basic residues" evidence="1">
    <location>
        <begin position="432"/>
        <end position="445"/>
    </location>
</feature>
<feature type="compositionally biased region" description="Low complexity" evidence="1">
    <location>
        <begin position="68"/>
        <end position="84"/>
    </location>
</feature>
<dbReference type="HOGENOM" id="CLU_616180_0_0_1"/>
<evidence type="ECO:0008006" key="3">
    <source>
        <dbReference type="Google" id="ProtNLM"/>
    </source>
</evidence>
<feature type="region of interest" description="Disordered" evidence="1">
    <location>
        <begin position="355"/>
        <end position="384"/>
    </location>
</feature>
<reference evidence="2" key="2">
    <citation type="submission" date="2025-09" db="UniProtKB">
        <authorList>
            <consortium name="Ensembl"/>
        </authorList>
    </citation>
    <scope>IDENTIFICATION</scope>
</reference>
<name>S4RP35_PETMA</name>
<dbReference type="OMA" id="RENNMEG"/>
<proteinExistence type="predicted"/>
<accession>S4RP35</accession>
<dbReference type="STRING" id="7757.ENSPMAP00000006971"/>
<dbReference type="AlphaFoldDB" id="S4RP35"/>
<dbReference type="Ensembl" id="ENSPMAT00000007002.1">
    <property type="protein sequence ID" value="ENSPMAP00000006971.1"/>
    <property type="gene ID" value="ENSPMAG00000006329.1"/>
</dbReference>
<feature type="compositionally biased region" description="Low complexity" evidence="1">
    <location>
        <begin position="420"/>
        <end position="431"/>
    </location>
</feature>
<reference evidence="2" key="1">
    <citation type="submission" date="2025-08" db="UniProtKB">
        <authorList>
            <consortium name="Ensembl"/>
        </authorList>
    </citation>
    <scope>IDENTIFICATION</scope>
</reference>
<feature type="region of interest" description="Disordered" evidence="1">
    <location>
        <begin position="253"/>
        <end position="300"/>
    </location>
</feature>
<protein>
    <recommendedName>
        <fullName evidence="3">Leukocyte receptor cluster (LRC) member 8</fullName>
    </recommendedName>
</protein>
<sequence>PRLNRRAVVTVVWRRAQQYNAAGSHVEGMGSQGPQPPKETPEWEKARQALASIQKEISSPVSSGKKSQQQQQQQQQQHDDATAAAAANNQQMYPWYSYGYGYSVPPAYNYYNQYQMGMYGMYPQSPGQYMMQPGYHQQPLQTEDQTQNIAYFSPLTSGKTTMEKAENPLECALLGRPFRSRRVAPSWASPTSHSLHRSRPLPSLPSPCSRMCRRIQQMPYTEAIKSKGPQLWQKKQAPGAGNLKFNIPKRPLITSNSQFNLGPQPTAEPPKPSPAQQPMPTETPNRVQWGGARRALPRPGDWPKAMKAYVERCFATCETEEDKDRTERLLKELLTARLNDGSAYTIDWTKEALPNHNRDASERSPRKASRWMDTMPASSGTPSLMAAITPRVPTPSTSSAMAAAANGYRNKFGYRNVFRSRCSSSSSSGSKSRSRSRTPQRRRRR</sequence>
<feature type="compositionally biased region" description="Polar residues" evidence="1">
    <location>
        <begin position="253"/>
        <end position="263"/>
    </location>
</feature>
<dbReference type="PANTHER" id="PTHR12436">
    <property type="entry name" value="80 KDA MCM3-ASSOCIATED PROTEIN"/>
    <property type="match status" value="1"/>
</dbReference>